<gene>
    <name evidence="2" type="ORF">CKF58_06070</name>
</gene>
<evidence type="ECO:0000259" key="1">
    <source>
        <dbReference type="Pfam" id="PF09588"/>
    </source>
</evidence>
<dbReference type="PANTHER" id="PTHR46609">
    <property type="entry name" value="EXONUCLEASE, PHAGE-TYPE/RECB, C-TERMINAL DOMAIN-CONTAINING PROTEIN"/>
    <property type="match status" value="1"/>
</dbReference>
<dbReference type="CDD" id="cd22343">
    <property type="entry name" value="PDDEXK_lambda_exonuclease-like"/>
    <property type="match status" value="1"/>
</dbReference>
<proteinExistence type="predicted"/>
<dbReference type="InterPro" id="IPR019080">
    <property type="entry name" value="YqaJ_viral_recombinase"/>
</dbReference>
<dbReference type="InterPro" id="IPR051703">
    <property type="entry name" value="NF-kappa-B_Signaling_Reg"/>
</dbReference>
<keyword evidence="3" id="KW-1185">Reference proteome</keyword>
<dbReference type="PANTHER" id="PTHR46609:SF6">
    <property type="entry name" value="EXONUCLEASE, PHAGE-TYPE_RECB, C-TERMINAL DOMAIN-CONTAINING PROTEIN-RELATED"/>
    <property type="match status" value="1"/>
</dbReference>
<feature type="domain" description="YqaJ viral recombinase" evidence="1">
    <location>
        <begin position="23"/>
        <end position="182"/>
    </location>
</feature>
<reference evidence="2 3" key="1">
    <citation type="submission" date="2017-08" db="EMBL/GenBank/DDBJ databases">
        <title>Reclassification of Bisgaard taxon 37 and 44.</title>
        <authorList>
            <person name="Christensen H."/>
        </authorList>
    </citation>
    <scope>NUCLEOTIDE SEQUENCE [LARGE SCALE GENOMIC DNA]</scope>
    <source>
        <strain evidence="2 3">111</strain>
    </source>
</reference>
<name>A0A3A1YD85_9GAMM</name>
<accession>A0A3A1YD85</accession>
<sequence>MGGLVTSSNLPYYEINAAQRSEEWFRARTLRLTASSAKHFTRLKSGKISKVACDMAEKVALSIIANRYAAHEIKDLVSNSSFIMQLGTIGEAYARDAYKALFPEYQVRESGLLVSKSNDFLAASPDGVVSVLNPETGKYEPEGLLEIKTPTRDTHINFLVNGVIPEEYYAQILHQLLVTGCKWVDFVTYYPDIDYKKSFAIKRVYANQEELKQYGEVLDELCDLIQSKLASFADNEKELNSKTYINSVKLPPKEVDRILKAVKKDFILYSNFGRFVSNRNGYETDEAVASVPTPEEIRIQEDAIIVEYLEDHPELKGKARRSLLWEAKRERRQKDEQELDEANQQFINSLE</sequence>
<protein>
    <recommendedName>
        <fullName evidence="1">YqaJ viral recombinase domain-containing protein</fullName>
    </recommendedName>
</protein>
<organism evidence="2 3">
    <name type="scientific">Psittacicella hinzii</name>
    <dbReference type="NCBI Taxonomy" id="2028575"/>
    <lineage>
        <taxon>Bacteria</taxon>
        <taxon>Pseudomonadati</taxon>
        <taxon>Pseudomonadota</taxon>
        <taxon>Gammaproteobacteria</taxon>
        <taxon>Pasteurellales</taxon>
        <taxon>Psittacicellaceae</taxon>
        <taxon>Psittacicella</taxon>
    </lineage>
</organism>
<dbReference type="SUPFAM" id="SSF52980">
    <property type="entry name" value="Restriction endonuclease-like"/>
    <property type="match status" value="1"/>
</dbReference>
<dbReference type="EMBL" id="NRJG01000112">
    <property type="protein sequence ID" value="RIY36203.1"/>
    <property type="molecule type" value="Genomic_DNA"/>
</dbReference>
<dbReference type="Pfam" id="PF09588">
    <property type="entry name" value="YqaJ"/>
    <property type="match status" value="1"/>
</dbReference>
<comment type="caution">
    <text evidence="2">The sequence shown here is derived from an EMBL/GenBank/DDBJ whole genome shotgun (WGS) entry which is preliminary data.</text>
</comment>
<dbReference type="InterPro" id="IPR011604">
    <property type="entry name" value="PDDEXK-like_dom_sf"/>
</dbReference>
<evidence type="ECO:0000313" key="3">
    <source>
        <dbReference type="Proteomes" id="UP000265916"/>
    </source>
</evidence>
<dbReference type="AlphaFoldDB" id="A0A3A1YD85"/>
<evidence type="ECO:0000313" key="2">
    <source>
        <dbReference type="EMBL" id="RIY36203.1"/>
    </source>
</evidence>
<dbReference type="Gene3D" id="3.90.320.10">
    <property type="match status" value="1"/>
</dbReference>
<dbReference type="Proteomes" id="UP000265916">
    <property type="component" value="Unassembled WGS sequence"/>
</dbReference>
<dbReference type="OrthoDB" id="1245848at2"/>
<dbReference type="InterPro" id="IPR011335">
    <property type="entry name" value="Restrct_endonuc-II-like"/>
</dbReference>